<evidence type="ECO:0000259" key="24">
    <source>
        <dbReference type="Pfam" id="PF02770"/>
    </source>
</evidence>
<organism evidence="26 27">
    <name type="scientific">Fonsecaea nubica</name>
    <dbReference type="NCBI Taxonomy" id="856822"/>
    <lineage>
        <taxon>Eukaryota</taxon>
        <taxon>Fungi</taxon>
        <taxon>Dikarya</taxon>
        <taxon>Ascomycota</taxon>
        <taxon>Pezizomycotina</taxon>
        <taxon>Eurotiomycetes</taxon>
        <taxon>Chaetothyriomycetidae</taxon>
        <taxon>Chaetothyriales</taxon>
        <taxon>Herpotrichiellaceae</taxon>
        <taxon>Fonsecaea</taxon>
    </lineage>
</organism>
<evidence type="ECO:0000256" key="18">
    <source>
        <dbReference type="ARBA" id="ARBA00048086"/>
    </source>
</evidence>
<dbReference type="Pfam" id="PF00441">
    <property type="entry name" value="Acyl-CoA_dh_1"/>
    <property type="match status" value="1"/>
</dbReference>
<evidence type="ECO:0000256" key="3">
    <source>
        <dbReference type="ARBA" id="ARBA00004325"/>
    </source>
</evidence>
<comment type="catalytic activity">
    <reaction evidence="20">
        <text>hexacosanoyl-CoA + oxidized [electron-transfer flavoprotein] + H(+) = (2E)-hexacosenoyl-CoA + reduced [electron-transfer flavoprotein]</text>
        <dbReference type="Rhea" id="RHEA:48216"/>
        <dbReference type="Rhea" id="RHEA-COMP:10685"/>
        <dbReference type="Rhea" id="RHEA-COMP:10686"/>
        <dbReference type="ChEBI" id="CHEBI:15378"/>
        <dbReference type="ChEBI" id="CHEBI:57692"/>
        <dbReference type="ChEBI" id="CHEBI:58307"/>
        <dbReference type="ChEBI" id="CHEBI:64868"/>
        <dbReference type="ChEBI" id="CHEBI:74281"/>
    </reaction>
    <physiologicalReaction direction="left-to-right" evidence="20">
        <dbReference type="Rhea" id="RHEA:48217"/>
    </physiologicalReaction>
</comment>
<dbReference type="InterPro" id="IPR011009">
    <property type="entry name" value="Kinase-like_dom_sf"/>
</dbReference>
<proteinExistence type="inferred from homology"/>
<evidence type="ECO:0000256" key="1">
    <source>
        <dbReference type="ARBA" id="ARBA00001974"/>
    </source>
</evidence>
<comment type="pathway">
    <text evidence="4">Lipid metabolism; fatty acid beta-oxidation.</text>
</comment>
<evidence type="ECO:0000256" key="15">
    <source>
        <dbReference type="ARBA" id="ARBA00046026"/>
    </source>
</evidence>
<dbReference type="Gene3D" id="2.40.110.10">
    <property type="entry name" value="Butyryl-CoA Dehydrogenase, subunit A, domain 2"/>
    <property type="match status" value="1"/>
</dbReference>
<comment type="catalytic activity">
    <reaction evidence="18">
        <text>tetracosanoyl-CoA + oxidized [electron-transfer flavoprotein] + H(+) = (2E)-tetracosenoyl-CoA + reduced [electron-transfer flavoprotein]</text>
        <dbReference type="Rhea" id="RHEA:47232"/>
        <dbReference type="Rhea" id="RHEA-COMP:10685"/>
        <dbReference type="Rhea" id="RHEA-COMP:10686"/>
        <dbReference type="ChEBI" id="CHEBI:15378"/>
        <dbReference type="ChEBI" id="CHEBI:57692"/>
        <dbReference type="ChEBI" id="CHEBI:58307"/>
        <dbReference type="ChEBI" id="CHEBI:65052"/>
        <dbReference type="ChEBI" id="CHEBI:74693"/>
    </reaction>
    <physiologicalReaction direction="left-to-right" evidence="18">
        <dbReference type="Rhea" id="RHEA:47233"/>
    </physiologicalReaction>
</comment>
<keyword evidence="8" id="KW-0274">FAD</keyword>
<evidence type="ECO:0000256" key="19">
    <source>
        <dbReference type="ARBA" id="ARBA00048395"/>
    </source>
</evidence>
<dbReference type="InterPro" id="IPR013786">
    <property type="entry name" value="AcylCoA_DH/ox_N"/>
</dbReference>
<dbReference type="Pfam" id="PF02770">
    <property type="entry name" value="Acyl-CoA_dh_M"/>
    <property type="match status" value="1"/>
</dbReference>
<dbReference type="Gene3D" id="3.90.1200.10">
    <property type="match status" value="1"/>
</dbReference>
<evidence type="ECO:0000256" key="11">
    <source>
        <dbReference type="ARBA" id="ARBA00023098"/>
    </source>
</evidence>
<dbReference type="GO" id="GO:0005777">
    <property type="term" value="C:peroxisome"/>
    <property type="evidence" value="ECO:0007669"/>
    <property type="project" value="UniProtKB-SubCell"/>
</dbReference>
<dbReference type="InterPro" id="IPR036250">
    <property type="entry name" value="AcylCo_DH-like_C"/>
</dbReference>
<comment type="caution">
    <text evidence="26">The sequence shown here is derived from an EMBL/GenBank/DDBJ whole genome shotgun (WGS) entry which is preliminary data.</text>
</comment>
<dbReference type="InterPro" id="IPR050741">
    <property type="entry name" value="Acyl-CoA_dehydrogenase"/>
</dbReference>
<evidence type="ECO:0000256" key="14">
    <source>
        <dbReference type="ARBA" id="ARBA00040622"/>
    </source>
</evidence>
<dbReference type="GO" id="GO:0050660">
    <property type="term" value="F:flavin adenine dinucleotide binding"/>
    <property type="evidence" value="ECO:0007669"/>
    <property type="project" value="InterPro"/>
</dbReference>
<evidence type="ECO:0000256" key="12">
    <source>
        <dbReference type="ARBA" id="ARBA00023136"/>
    </source>
</evidence>
<dbReference type="InterPro" id="IPR006091">
    <property type="entry name" value="Acyl-CoA_Oxase/DH_mid-dom"/>
</dbReference>
<keyword evidence="9" id="KW-0276">Fatty acid metabolism</keyword>
<dbReference type="SUPFAM" id="SSF56645">
    <property type="entry name" value="Acyl-CoA dehydrogenase NM domain-like"/>
    <property type="match status" value="1"/>
</dbReference>
<evidence type="ECO:0000256" key="20">
    <source>
        <dbReference type="ARBA" id="ARBA00048399"/>
    </source>
</evidence>
<comment type="cofactor">
    <cofactor evidence="1">
        <name>FAD</name>
        <dbReference type="ChEBI" id="CHEBI:57692"/>
    </cofactor>
</comment>
<evidence type="ECO:0000256" key="4">
    <source>
        <dbReference type="ARBA" id="ARBA00005005"/>
    </source>
</evidence>
<evidence type="ECO:0000256" key="10">
    <source>
        <dbReference type="ARBA" id="ARBA00023002"/>
    </source>
</evidence>
<accession>A0A178CWW5</accession>
<keyword evidence="10" id="KW-0560">Oxidoreductase</keyword>
<feature type="domain" description="Aminoglycoside phosphotransferase" evidence="23">
    <location>
        <begin position="31"/>
        <end position="259"/>
    </location>
</feature>
<sequence>MAGPVRLPINLDALQNYLETSVPEIKTPLSIKQFGDGQSNPTYQLTGADGNRYVLRKKPPGALLSQTAHNVEREYRVLRALENTDVPVPKVYCLCTDPAIIGTIFYVMEFLDGRIFTQQSLPGVSPSERTSMWRSAMETLARIHRVDYKGVGLGSLEKPDKFYVRQIRTFTSLSIQQAQARDKETGVPVAKVPHLNEMTEAFQDVRYQPEDRKTLIHGDYMMHNLIFHKTEPRVIGVLDWEMTTVGHPLADLVNVTAPFVSATASTHVGANKDSAAFKPGATPGLPTRQQCVAWYAQVIGWDPSEDLAWGDAFSAFRTAVVMQGIAARYALRQNSSARASEFGPQVEKFVHEECIPADPVFLAQIGTGDGRWHGHPSIIDELKKKARALGMWNMFLPKNHYKDGPQFTNLEYALMAEYLGKSSIASEACNCSPPDTGNMEVLARYGSPAQKNQWLKPLMEGQIRSAFLMTEPDIASSDGSNIQLRIERRGDHYLLNGSKTWASGTGDERCKVYLVMGKSNPDHPDPYRRQSIILVPSDTPGMKIHRMLSVYGYDDAPHGHGQITFTNVKVPLNALILGEGRGFEIMQGRLGPGRIHHAMRAIGAAEYALEWLINRLNDERKKPFGKQLSEHGVLLEWVAKSRIEIDASRLVVLNAAIKIDQMDAKFALKEIAEAKIKVPQVALEVVDRAIQVHGAVGVGQDTPLASMWAHLRTLRIADGPDEAHLHQLGRRENKQRKDEVRRRLAQQQEKTEFLFQSMGVDRNELGKAKFNAKL</sequence>
<feature type="domain" description="Acyl-CoA oxidase/dehydrogenase middle" evidence="24">
    <location>
        <begin position="466"/>
        <end position="568"/>
    </location>
</feature>
<dbReference type="GO" id="GO:0033539">
    <property type="term" value="P:fatty acid beta-oxidation using acyl-CoA dehydrogenase"/>
    <property type="evidence" value="ECO:0007669"/>
    <property type="project" value="TreeGrafter"/>
</dbReference>
<dbReference type="RefSeq" id="XP_022498766.1">
    <property type="nucleotide sequence ID" value="XM_022645218.1"/>
</dbReference>
<dbReference type="InterPro" id="IPR046373">
    <property type="entry name" value="Acyl-CoA_Oxase/DH_mid-dom_sf"/>
</dbReference>
<keyword evidence="11" id="KW-0443">Lipid metabolism</keyword>
<dbReference type="Gene3D" id="3.30.200.20">
    <property type="entry name" value="Phosphorylase Kinase, domain 1"/>
    <property type="match status" value="1"/>
</dbReference>
<dbReference type="EMBL" id="LVCJ01000046">
    <property type="protein sequence ID" value="OAL33754.1"/>
    <property type="molecule type" value="Genomic_DNA"/>
</dbReference>
<evidence type="ECO:0000256" key="2">
    <source>
        <dbReference type="ARBA" id="ARBA00004275"/>
    </source>
</evidence>
<dbReference type="InterPro" id="IPR041726">
    <property type="entry name" value="ACAD10_11_N"/>
</dbReference>
<dbReference type="Pfam" id="PF02771">
    <property type="entry name" value="Acyl-CoA_dh_N"/>
    <property type="match status" value="1"/>
</dbReference>
<keyword evidence="27" id="KW-1185">Reference proteome</keyword>
<dbReference type="PANTHER" id="PTHR48083:SF13">
    <property type="entry name" value="ACYL-COA DEHYDROGENASE FAMILY MEMBER 11"/>
    <property type="match status" value="1"/>
</dbReference>
<gene>
    <name evidence="26" type="ORF">AYO20_06930</name>
</gene>
<comment type="catalytic activity">
    <reaction evidence="19">
        <text>tricosanoyl-CoA + oxidized [electron-transfer flavoprotein] + H(+) = (2E)-tricosenoyl-CoA + reduced [electron-transfer flavoprotein]</text>
        <dbReference type="Rhea" id="RHEA:48220"/>
        <dbReference type="Rhea" id="RHEA-COMP:10685"/>
        <dbReference type="Rhea" id="RHEA-COMP:10686"/>
        <dbReference type="ChEBI" id="CHEBI:15378"/>
        <dbReference type="ChEBI" id="CHEBI:57692"/>
        <dbReference type="ChEBI" id="CHEBI:58307"/>
        <dbReference type="ChEBI" id="CHEBI:90118"/>
        <dbReference type="ChEBI" id="CHEBI:90119"/>
    </reaction>
    <physiologicalReaction direction="left-to-right" evidence="19">
        <dbReference type="Rhea" id="RHEA:48221"/>
    </physiologicalReaction>
</comment>
<dbReference type="OrthoDB" id="434771at2759"/>
<evidence type="ECO:0000256" key="5">
    <source>
        <dbReference type="ARBA" id="ARBA00009347"/>
    </source>
</evidence>
<dbReference type="PANTHER" id="PTHR48083">
    <property type="entry name" value="MEDIUM-CHAIN SPECIFIC ACYL-COA DEHYDROGENASE, MITOCHONDRIAL-RELATED"/>
    <property type="match status" value="1"/>
</dbReference>
<name>A0A178CWW5_9EURO</name>
<reference evidence="26 27" key="1">
    <citation type="submission" date="2016-03" db="EMBL/GenBank/DDBJ databases">
        <title>The draft genome sequence of Fonsecaea nubica causative agent of cutaneous subcutaneous infection in human host.</title>
        <authorList>
            <person name="Costa F."/>
            <person name="Sybren D.H."/>
            <person name="Raittz R.T."/>
            <person name="Weiss V.A."/>
            <person name="Leao A.C."/>
            <person name="Gomes R."/>
            <person name="De Souza E.M."/>
            <person name="Pedrosa F.O."/>
            <person name="Steffens M.B."/>
            <person name="Bombassaro A."/>
            <person name="Tadra-Sfeir M.Z."/>
            <person name="Moreno L.F."/>
            <person name="Najafzadeh M.J."/>
            <person name="Felipe M.S."/>
            <person name="Teixeira M."/>
            <person name="Sun J."/>
            <person name="Xi L."/>
            <person name="Castro M.A."/>
            <person name="Vicente V.A."/>
        </authorList>
    </citation>
    <scope>NUCLEOTIDE SEQUENCE [LARGE SCALE GENOMIC DNA]</scope>
    <source>
        <strain evidence="26 27">CBS 269.64</strain>
    </source>
</reference>
<evidence type="ECO:0000256" key="6">
    <source>
        <dbReference type="ARBA" id="ARBA00011738"/>
    </source>
</evidence>
<keyword evidence="7" id="KW-0285">Flavoprotein</keyword>
<evidence type="ECO:0000256" key="7">
    <source>
        <dbReference type="ARBA" id="ARBA00022630"/>
    </source>
</evidence>
<comment type="catalytic activity">
    <reaction evidence="16">
        <text>a 2,3-saturated acyl-CoA + oxidized [electron-transfer flavoprotein] + H(+) = a (2E)-enoyl-CoA + reduced [electron-transfer flavoprotein]</text>
        <dbReference type="Rhea" id="RHEA:44704"/>
        <dbReference type="Rhea" id="RHEA-COMP:10685"/>
        <dbReference type="Rhea" id="RHEA-COMP:10686"/>
        <dbReference type="ChEBI" id="CHEBI:15378"/>
        <dbReference type="ChEBI" id="CHEBI:57692"/>
        <dbReference type="ChEBI" id="CHEBI:58307"/>
        <dbReference type="ChEBI" id="CHEBI:58856"/>
        <dbReference type="ChEBI" id="CHEBI:65111"/>
    </reaction>
    <physiologicalReaction direction="left-to-right" evidence="16">
        <dbReference type="Rhea" id="RHEA:44705"/>
    </physiologicalReaction>
</comment>
<evidence type="ECO:0000259" key="23">
    <source>
        <dbReference type="Pfam" id="PF01636"/>
    </source>
</evidence>
<comment type="subunit">
    <text evidence="6">Homodimer.</text>
</comment>
<dbReference type="Gene3D" id="1.10.540.10">
    <property type="entry name" value="Acyl-CoA dehydrogenase/oxidase, N-terminal domain"/>
    <property type="match status" value="1"/>
</dbReference>
<dbReference type="GO" id="GO:0031966">
    <property type="term" value="C:mitochondrial membrane"/>
    <property type="evidence" value="ECO:0007669"/>
    <property type="project" value="UniProtKB-SubCell"/>
</dbReference>
<dbReference type="InterPro" id="IPR009100">
    <property type="entry name" value="AcylCoA_DH/oxidase_NM_dom_sf"/>
</dbReference>
<comment type="catalytic activity">
    <reaction evidence="21">
        <text>eicosanoyl-CoA + oxidized [electron-transfer flavoprotein] + H(+) = (2E)-eicosenoyl-CoA + reduced [electron-transfer flavoprotein]</text>
        <dbReference type="Rhea" id="RHEA:47236"/>
        <dbReference type="Rhea" id="RHEA-COMP:10685"/>
        <dbReference type="Rhea" id="RHEA-COMP:10686"/>
        <dbReference type="ChEBI" id="CHEBI:15378"/>
        <dbReference type="ChEBI" id="CHEBI:57380"/>
        <dbReference type="ChEBI" id="CHEBI:57692"/>
        <dbReference type="ChEBI" id="CHEBI:58307"/>
        <dbReference type="ChEBI" id="CHEBI:74691"/>
    </reaction>
    <physiologicalReaction direction="left-to-right" evidence="21">
        <dbReference type="Rhea" id="RHEA:47237"/>
    </physiologicalReaction>
</comment>
<dbReference type="Pfam" id="PF01636">
    <property type="entry name" value="APH"/>
    <property type="match status" value="1"/>
</dbReference>
<evidence type="ECO:0000256" key="13">
    <source>
        <dbReference type="ARBA" id="ARBA00023140"/>
    </source>
</evidence>
<evidence type="ECO:0000256" key="9">
    <source>
        <dbReference type="ARBA" id="ARBA00022832"/>
    </source>
</evidence>
<evidence type="ECO:0000259" key="22">
    <source>
        <dbReference type="Pfam" id="PF00441"/>
    </source>
</evidence>
<dbReference type="InterPro" id="IPR037069">
    <property type="entry name" value="AcylCoA_DH/ox_N_sf"/>
</dbReference>
<evidence type="ECO:0000256" key="17">
    <source>
        <dbReference type="ARBA" id="ARBA00048020"/>
    </source>
</evidence>
<dbReference type="AlphaFoldDB" id="A0A178CWW5"/>
<comment type="catalytic activity">
    <reaction evidence="17">
        <text>docosanoyl-CoA + oxidized [electron-transfer flavoprotein] + H(+) = (2E)-docosenoyl-CoA + reduced [electron-transfer flavoprotein]</text>
        <dbReference type="Rhea" id="RHEA:47228"/>
        <dbReference type="Rhea" id="RHEA-COMP:10685"/>
        <dbReference type="Rhea" id="RHEA-COMP:10686"/>
        <dbReference type="ChEBI" id="CHEBI:15378"/>
        <dbReference type="ChEBI" id="CHEBI:57692"/>
        <dbReference type="ChEBI" id="CHEBI:58307"/>
        <dbReference type="ChEBI" id="CHEBI:65059"/>
        <dbReference type="ChEBI" id="CHEBI:74692"/>
    </reaction>
    <physiologicalReaction direction="left-to-right" evidence="17">
        <dbReference type="Rhea" id="RHEA:47229"/>
    </physiologicalReaction>
</comment>
<comment type="subcellular location">
    <subcellularLocation>
        <location evidence="3">Mitochondrion membrane</location>
    </subcellularLocation>
    <subcellularLocation>
        <location evidence="2">Peroxisome</location>
    </subcellularLocation>
</comment>
<evidence type="ECO:0000313" key="26">
    <source>
        <dbReference type="EMBL" id="OAL33754.1"/>
    </source>
</evidence>
<feature type="domain" description="Acyl-CoA dehydrogenase/oxidase C-terminal" evidence="22">
    <location>
        <begin position="580"/>
        <end position="731"/>
    </location>
</feature>
<evidence type="ECO:0000256" key="8">
    <source>
        <dbReference type="ARBA" id="ARBA00022827"/>
    </source>
</evidence>
<keyword evidence="13" id="KW-0576">Peroxisome</keyword>
<dbReference type="Gene3D" id="1.20.140.10">
    <property type="entry name" value="Butyryl-CoA Dehydrogenase, subunit A, domain 3"/>
    <property type="match status" value="1"/>
</dbReference>
<comment type="function">
    <text evidence="15">Acyl-CoA dehydrogenase, that exhibits maximal activity towards saturated C22-CoA. Probably participates in beta-oxydation and energy production but could also play a role in the metabolism of specific fatty acids to control fatty acids composition of cellular lipids in brain.</text>
</comment>
<dbReference type="InterPro" id="IPR002575">
    <property type="entry name" value="Aminoglycoside_PTrfase"/>
</dbReference>
<dbReference type="Proteomes" id="UP000185904">
    <property type="component" value="Unassembled WGS sequence"/>
</dbReference>
<dbReference type="SUPFAM" id="SSF47203">
    <property type="entry name" value="Acyl-CoA dehydrogenase C-terminal domain-like"/>
    <property type="match status" value="1"/>
</dbReference>
<evidence type="ECO:0000256" key="21">
    <source>
        <dbReference type="ARBA" id="ARBA00049140"/>
    </source>
</evidence>
<evidence type="ECO:0000313" key="27">
    <source>
        <dbReference type="Proteomes" id="UP000185904"/>
    </source>
</evidence>
<comment type="similarity">
    <text evidence="5">Belongs to the acyl-CoA dehydrogenase family.</text>
</comment>
<protein>
    <recommendedName>
        <fullName evidence="14">Acyl-CoA dehydrogenase family member 11</fullName>
    </recommendedName>
</protein>
<feature type="domain" description="Acyl-CoA dehydrogenase/oxidase N-terminal" evidence="25">
    <location>
        <begin position="372"/>
        <end position="461"/>
    </location>
</feature>
<evidence type="ECO:0000259" key="25">
    <source>
        <dbReference type="Pfam" id="PF02771"/>
    </source>
</evidence>
<dbReference type="InterPro" id="IPR009075">
    <property type="entry name" value="AcylCo_DH/oxidase_C"/>
</dbReference>
<evidence type="ECO:0000256" key="16">
    <source>
        <dbReference type="ARBA" id="ARBA00047443"/>
    </source>
</evidence>
<dbReference type="SUPFAM" id="SSF56112">
    <property type="entry name" value="Protein kinase-like (PK-like)"/>
    <property type="match status" value="1"/>
</dbReference>
<keyword evidence="12" id="KW-0472">Membrane</keyword>
<dbReference type="GO" id="GO:0003995">
    <property type="term" value="F:acyl-CoA dehydrogenase activity"/>
    <property type="evidence" value="ECO:0007669"/>
    <property type="project" value="TreeGrafter"/>
</dbReference>
<dbReference type="GeneID" id="34590343"/>
<dbReference type="CDD" id="cd05154">
    <property type="entry name" value="ACAD10_11_N-like"/>
    <property type="match status" value="1"/>
</dbReference>